<sequence length="93" mass="10319">MAALLAGRPRQLASVDKNKDSRRDSSQNSRRESSRKGQSDQNMIEKYLKVLRLTVQRLRPGIELQRKKSLLSPEVHIASLKKQPASLAGPAGA</sequence>
<organism evidence="2 3">
    <name type="scientific">Paraburkholderia piptadeniae</name>
    <dbReference type="NCBI Taxonomy" id="1701573"/>
    <lineage>
        <taxon>Bacteria</taxon>
        <taxon>Pseudomonadati</taxon>
        <taxon>Pseudomonadota</taxon>
        <taxon>Betaproteobacteria</taxon>
        <taxon>Burkholderiales</taxon>
        <taxon>Burkholderiaceae</taxon>
        <taxon>Paraburkholderia</taxon>
    </lineage>
</organism>
<dbReference type="EMBL" id="CYGY02000180">
    <property type="protein sequence ID" value="SIT52081.1"/>
    <property type="molecule type" value="Genomic_DNA"/>
</dbReference>
<gene>
    <name evidence="2" type="ORF">BN2476_1800015</name>
</gene>
<dbReference type="Proteomes" id="UP000195569">
    <property type="component" value="Unassembled WGS sequence"/>
</dbReference>
<dbReference type="AlphaFoldDB" id="A0A1N7SXJ0"/>
<evidence type="ECO:0000313" key="3">
    <source>
        <dbReference type="Proteomes" id="UP000195569"/>
    </source>
</evidence>
<keyword evidence="3" id="KW-1185">Reference proteome</keyword>
<name>A0A1N7SXJ0_9BURK</name>
<protein>
    <submittedName>
        <fullName evidence="2">Uncharacterized protein</fullName>
    </submittedName>
</protein>
<evidence type="ECO:0000313" key="2">
    <source>
        <dbReference type="EMBL" id="SIT52081.1"/>
    </source>
</evidence>
<proteinExistence type="predicted"/>
<evidence type="ECO:0000256" key="1">
    <source>
        <dbReference type="SAM" id="MobiDB-lite"/>
    </source>
</evidence>
<feature type="region of interest" description="Disordered" evidence="1">
    <location>
        <begin position="1"/>
        <end position="43"/>
    </location>
</feature>
<reference evidence="2" key="1">
    <citation type="submission" date="2016-12" db="EMBL/GenBank/DDBJ databases">
        <authorList>
            <person name="Moulin L."/>
        </authorList>
    </citation>
    <scope>NUCLEOTIDE SEQUENCE [LARGE SCALE GENOMIC DNA]</scope>
    <source>
        <strain evidence="2">STM 7183</strain>
    </source>
</reference>
<feature type="compositionally biased region" description="Basic and acidic residues" evidence="1">
    <location>
        <begin position="16"/>
        <end position="38"/>
    </location>
</feature>
<comment type="caution">
    <text evidence="2">The sequence shown here is derived from an EMBL/GenBank/DDBJ whole genome shotgun (WGS) entry which is preliminary data.</text>
</comment>
<accession>A0A1N7SXJ0</accession>